<feature type="compositionally biased region" description="Low complexity" evidence="1">
    <location>
        <begin position="9"/>
        <end position="18"/>
    </location>
</feature>
<dbReference type="InterPro" id="IPR001769">
    <property type="entry name" value="Gingipain"/>
</dbReference>
<evidence type="ECO:0000256" key="1">
    <source>
        <dbReference type="SAM" id="MobiDB-lite"/>
    </source>
</evidence>
<feature type="domain" description="Gingipain" evidence="2">
    <location>
        <begin position="205"/>
        <end position="486"/>
    </location>
</feature>
<dbReference type="InterPro" id="IPR013783">
    <property type="entry name" value="Ig-like_fold"/>
</dbReference>
<evidence type="ECO:0000313" key="4">
    <source>
        <dbReference type="Proteomes" id="UP001325680"/>
    </source>
</evidence>
<accession>A0ABZ0W5D1</accession>
<dbReference type="RefSeq" id="WP_114791222.1">
    <property type="nucleotide sequence ID" value="NZ_CP139960.1"/>
</dbReference>
<organism evidence="3 4">
    <name type="scientific">Niabella yanshanensis</name>
    <dbReference type="NCBI Taxonomy" id="577386"/>
    <lineage>
        <taxon>Bacteria</taxon>
        <taxon>Pseudomonadati</taxon>
        <taxon>Bacteroidota</taxon>
        <taxon>Chitinophagia</taxon>
        <taxon>Chitinophagales</taxon>
        <taxon>Chitinophagaceae</taxon>
        <taxon>Niabella</taxon>
    </lineage>
</organism>
<evidence type="ECO:0000313" key="3">
    <source>
        <dbReference type="EMBL" id="WQD38468.1"/>
    </source>
</evidence>
<sequence length="594" mass="67218">MATRKNAPKKSAAPQKSKVPAKKTSGTPKTAKTVKKQPEALAGDALSAAKNGVITSKKFTAATVLKDNTLINMQAIGRHYKLNHAYKNVRNLKLNDPLYKRFDSYAEHRLKFKDYYQFLPLIEEMPRPSFNSNEAYLNSYSLFRFLKGRVLILVHKDVYAATRANVERFVLDLARDGYWATVHVVRGGGPSYIKNYIKGKSRAGVIMVGAVAPAWFEMTDDFDGADTEFPCDLYYTTLNGTWADADSDGKFNAVSGDMTPEIWLGRIWTPTQNGNDVTLINDYFDRNHRFRTGQLGHSRSALAYVEDDWVDFDDCEMDQMVPASFITKFTNPDTTDADLYKTEINKLRSFVQLCSHSSPHVHSFRIPSTNSKEWIYNSYFRDERSPNAHFYNLFCCSSARFTESEYIGGWYIFDKAGGEMSNGLTAIGSTKTGSMLFFADFYKPLGEGKCIGDALVSWWQARGNMHELWQRQWFYGMSILGDPTLTWSKGAVPVLNAPADGKVFSNYPRKTDFSWGAVGIPGATYSIEIDAFGAVKAGEWAAQSFKTFAVYHDIHGTSFTHNFVGAQPGRWRVRAKIGDRYCSWSPWRYFRYTI</sequence>
<dbReference type="Pfam" id="PF01364">
    <property type="entry name" value="Peptidase_C25"/>
    <property type="match status" value="1"/>
</dbReference>
<gene>
    <name evidence="3" type="ORF">U0035_22600</name>
</gene>
<name>A0ABZ0W5D1_9BACT</name>
<evidence type="ECO:0000259" key="2">
    <source>
        <dbReference type="Pfam" id="PF01364"/>
    </source>
</evidence>
<feature type="region of interest" description="Disordered" evidence="1">
    <location>
        <begin position="1"/>
        <end position="38"/>
    </location>
</feature>
<keyword evidence="4" id="KW-1185">Reference proteome</keyword>
<reference evidence="3 4" key="1">
    <citation type="submission" date="2023-12" db="EMBL/GenBank/DDBJ databases">
        <title>Genome sequencing and assembly of bacterial species from a model synthetic community.</title>
        <authorList>
            <person name="Hogle S.L."/>
        </authorList>
    </citation>
    <scope>NUCLEOTIDE SEQUENCE [LARGE SCALE GENOMIC DNA]</scope>
    <source>
        <strain evidence="3 4">HAMBI_3031</strain>
    </source>
</reference>
<dbReference type="Gene3D" id="2.60.40.10">
    <property type="entry name" value="Immunoglobulins"/>
    <property type="match status" value="1"/>
</dbReference>
<proteinExistence type="predicted"/>
<dbReference type="EMBL" id="CP139960">
    <property type="protein sequence ID" value="WQD38468.1"/>
    <property type="molecule type" value="Genomic_DNA"/>
</dbReference>
<protein>
    <submittedName>
        <fullName evidence="3">C25 family cysteine peptidase</fullName>
    </submittedName>
</protein>
<dbReference type="Proteomes" id="UP001325680">
    <property type="component" value="Chromosome"/>
</dbReference>